<keyword evidence="2" id="KW-1185">Reference proteome</keyword>
<protein>
    <recommendedName>
        <fullName evidence="3">Excreted virulence factor EspC, type VII ESX diderm</fullName>
    </recommendedName>
</protein>
<dbReference type="EMBL" id="LT598496">
    <property type="protein sequence ID" value="SBV24672.1"/>
    <property type="molecule type" value="Genomic_DNA"/>
</dbReference>
<proteinExistence type="predicted"/>
<reference evidence="2" key="1">
    <citation type="submission" date="2016-06" db="EMBL/GenBank/DDBJ databases">
        <authorList>
            <person name="Varghese N."/>
        </authorList>
    </citation>
    <scope>NUCLEOTIDE SEQUENCE [LARGE SCALE GENOMIC DNA]</scope>
    <source>
        <strain evidence="2">DSM 45344</strain>
    </source>
</reference>
<gene>
    <name evidence="1" type="ORF">GA0070620_0104</name>
</gene>
<dbReference type="STRING" id="307121.GA0070620_0104"/>
<dbReference type="Proteomes" id="UP000199393">
    <property type="component" value="Chromosome I"/>
</dbReference>
<dbReference type="AlphaFoldDB" id="A0A1C3MWG6"/>
<name>A0A1C3MWG6_9ACTN</name>
<evidence type="ECO:0000313" key="2">
    <source>
        <dbReference type="Proteomes" id="UP000199393"/>
    </source>
</evidence>
<sequence length="109" mass="11297">MAVGAEARGFEVTAATLTGHARSVGRIAAEIGTAHDAAAHVQVGADAYGQLPACQAIPFLLDFLQQPAVDALAAAQEALHSAARALDDTVDAYHRTEAKVSASFHRLHP</sequence>
<organism evidence="1 2">
    <name type="scientific">Micromonospora krabiensis</name>
    <dbReference type="NCBI Taxonomy" id="307121"/>
    <lineage>
        <taxon>Bacteria</taxon>
        <taxon>Bacillati</taxon>
        <taxon>Actinomycetota</taxon>
        <taxon>Actinomycetes</taxon>
        <taxon>Micromonosporales</taxon>
        <taxon>Micromonosporaceae</taxon>
        <taxon>Micromonospora</taxon>
    </lineage>
</organism>
<evidence type="ECO:0008006" key="3">
    <source>
        <dbReference type="Google" id="ProtNLM"/>
    </source>
</evidence>
<accession>A0A1C3MWG6</accession>
<evidence type="ECO:0000313" key="1">
    <source>
        <dbReference type="EMBL" id="SBV24672.1"/>
    </source>
</evidence>